<protein>
    <submittedName>
        <fullName evidence="2">Uncharacterized protein</fullName>
    </submittedName>
</protein>
<dbReference type="PANTHER" id="PTHR33324:SF2">
    <property type="entry name" value="MYB_SANT-LIKE DNA-BINDING DOMAIN-CONTAINING PROTEIN"/>
    <property type="match status" value="1"/>
</dbReference>
<evidence type="ECO:0000256" key="1">
    <source>
        <dbReference type="SAM" id="MobiDB-lite"/>
    </source>
</evidence>
<proteinExistence type="predicted"/>
<dbReference type="STRING" id="112090.W4GIT9"/>
<dbReference type="RefSeq" id="XP_009831072.1">
    <property type="nucleotide sequence ID" value="XM_009832770.1"/>
</dbReference>
<organism evidence="2">
    <name type="scientific">Aphanomyces astaci</name>
    <name type="common">Crayfish plague agent</name>
    <dbReference type="NCBI Taxonomy" id="112090"/>
    <lineage>
        <taxon>Eukaryota</taxon>
        <taxon>Sar</taxon>
        <taxon>Stramenopiles</taxon>
        <taxon>Oomycota</taxon>
        <taxon>Saprolegniomycetes</taxon>
        <taxon>Saprolegniales</taxon>
        <taxon>Verrucalvaceae</taxon>
        <taxon>Aphanomyces</taxon>
    </lineage>
</organism>
<dbReference type="OrthoDB" id="103236at2759"/>
<gene>
    <name evidence="2" type="ORF">H257_07298</name>
</gene>
<name>W4GIT9_APHAT</name>
<dbReference type="AlphaFoldDB" id="W4GIT9"/>
<accession>W4GIT9</accession>
<dbReference type="EMBL" id="KI913128">
    <property type="protein sequence ID" value="ETV79231.1"/>
    <property type="molecule type" value="Genomic_DNA"/>
</dbReference>
<feature type="compositionally biased region" description="Polar residues" evidence="1">
    <location>
        <begin position="264"/>
        <end position="274"/>
    </location>
</feature>
<dbReference type="GeneID" id="20809294"/>
<sequence>MIHQANVLGKRSNSGFKKETWACALVNLNSVPGCSFSMMQLVTTQLNLTVGLLLSTVSRSIKMETTKNPPSNEAPSSFVGCISIKAASSVCCYDNVESTVEMAVEVLQAEFECVFKENDMLKAIEVRLDNPTATPAATKHPDKPPRKAASSRADASTKRTISQRVLWTKDAVGDGKTSMDAVIAWMSVETNYVRWKGGNKRSGSTKASLASEVVERLKSNRIHYRTAKDGIVDEDSIQKEVQRLCPYYYVLDEVMRDRASTAPLVTSDNLQDGNSSDKDVPPTPVSAPNSAKKRTAAAAKMDDWSEISARAYALK</sequence>
<reference evidence="2" key="1">
    <citation type="submission" date="2013-12" db="EMBL/GenBank/DDBJ databases">
        <title>The Genome Sequence of Aphanomyces astaci APO3.</title>
        <authorList>
            <consortium name="The Broad Institute Genomics Platform"/>
            <person name="Russ C."/>
            <person name="Tyler B."/>
            <person name="van West P."/>
            <person name="Dieguez-Uribeondo J."/>
            <person name="Young S.K."/>
            <person name="Zeng Q."/>
            <person name="Gargeya S."/>
            <person name="Fitzgerald M."/>
            <person name="Abouelleil A."/>
            <person name="Alvarado L."/>
            <person name="Chapman S.B."/>
            <person name="Gainer-Dewar J."/>
            <person name="Goldberg J."/>
            <person name="Griggs A."/>
            <person name="Gujja S."/>
            <person name="Hansen M."/>
            <person name="Howarth C."/>
            <person name="Imamovic A."/>
            <person name="Ireland A."/>
            <person name="Larimer J."/>
            <person name="McCowan C."/>
            <person name="Murphy C."/>
            <person name="Pearson M."/>
            <person name="Poon T.W."/>
            <person name="Priest M."/>
            <person name="Roberts A."/>
            <person name="Saif S."/>
            <person name="Shea T."/>
            <person name="Sykes S."/>
            <person name="Wortman J."/>
            <person name="Nusbaum C."/>
            <person name="Birren B."/>
        </authorList>
    </citation>
    <scope>NUCLEOTIDE SEQUENCE [LARGE SCALE GENOMIC DNA]</scope>
    <source>
        <strain evidence="2">APO3</strain>
    </source>
</reference>
<feature type="region of interest" description="Disordered" evidence="1">
    <location>
        <begin position="264"/>
        <end position="299"/>
    </location>
</feature>
<feature type="region of interest" description="Disordered" evidence="1">
    <location>
        <begin position="132"/>
        <end position="157"/>
    </location>
</feature>
<evidence type="ECO:0000313" key="2">
    <source>
        <dbReference type="EMBL" id="ETV79231.1"/>
    </source>
</evidence>
<dbReference type="VEuPathDB" id="FungiDB:H257_07298"/>
<dbReference type="PANTHER" id="PTHR33324">
    <property type="entry name" value="EXPRESSED PROTEIN"/>
    <property type="match status" value="1"/>
</dbReference>